<evidence type="ECO:0000313" key="1">
    <source>
        <dbReference type="EMBL" id="PQD97151.1"/>
    </source>
</evidence>
<dbReference type="OrthoDB" id="2735868at2"/>
<dbReference type="RefSeq" id="WP_146102811.1">
    <property type="nucleotide sequence ID" value="NZ_PKOZ01000001.1"/>
</dbReference>
<gene>
    <name evidence="1" type="ORF">CYL18_04565</name>
</gene>
<reference evidence="1 2" key="1">
    <citation type="submission" date="2017-12" db="EMBL/GenBank/DDBJ databases">
        <title>Taxonomic description and draft genome of Pradoshia cofamensis Gen. nov., sp. nov., a thermotolerant bacillale isolated from anterior gut of earthworm Eisenia fetida.</title>
        <authorList>
            <person name="Saha T."/>
            <person name="Chakraborty R."/>
        </authorList>
    </citation>
    <scope>NUCLEOTIDE SEQUENCE [LARGE SCALE GENOMIC DNA]</scope>
    <source>
        <strain evidence="1 2">EAG3</strain>
    </source>
</reference>
<protein>
    <submittedName>
        <fullName evidence="1">Uncharacterized protein</fullName>
    </submittedName>
</protein>
<dbReference type="EMBL" id="PKOZ01000001">
    <property type="protein sequence ID" value="PQD97151.1"/>
    <property type="molecule type" value="Genomic_DNA"/>
</dbReference>
<accession>A0A2S7N4Y9</accession>
<sequence>MNIEKENHWVIYSRGKSTFKGALLKLMVIRSLLIGKGQNLCDLAVNRAATFQVGDEIEGGFYGVIKESYPSQINTLFV</sequence>
<proteinExistence type="predicted"/>
<organism evidence="1 2">
    <name type="scientific">Pradoshia eiseniae</name>
    <dbReference type="NCBI Taxonomy" id="2064768"/>
    <lineage>
        <taxon>Bacteria</taxon>
        <taxon>Bacillati</taxon>
        <taxon>Bacillota</taxon>
        <taxon>Bacilli</taxon>
        <taxon>Bacillales</taxon>
        <taxon>Bacillaceae</taxon>
        <taxon>Pradoshia</taxon>
    </lineage>
</organism>
<dbReference type="AlphaFoldDB" id="A0A2S7N4Y9"/>
<keyword evidence="2" id="KW-1185">Reference proteome</keyword>
<dbReference type="Proteomes" id="UP000239663">
    <property type="component" value="Unassembled WGS sequence"/>
</dbReference>
<evidence type="ECO:0000313" key="2">
    <source>
        <dbReference type="Proteomes" id="UP000239663"/>
    </source>
</evidence>
<comment type="caution">
    <text evidence="1">The sequence shown here is derived from an EMBL/GenBank/DDBJ whole genome shotgun (WGS) entry which is preliminary data.</text>
</comment>
<name>A0A2S7N4Y9_9BACI</name>